<proteinExistence type="predicted"/>
<feature type="transmembrane region" description="Helical" evidence="7">
    <location>
        <begin position="20"/>
        <end position="44"/>
    </location>
</feature>
<accession>A0A4Y3PM68</accession>
<evidence type="ECO:0000256" key="6">
    <source>
        <dbReference type="ARBA" id="ARBA00023136"/>
    </source>
</evidence>
<feature type="transmembrane region" description="Helical" evidence="7">
    <location>
        <begin position="312"/>
        <end position="334"/>
    </location>
</feature>
<keyword evidence="6 7" id="KW-0472">Membrane</keyword>
<dbReference type="InterPro" id="IPR036259">
    <property type="entry name" value="MFS_trans_sf"/>
</dbReference>
<reference evidence="9 10" key="1">
    <citation type="submission" date="2019-06" db="EMBL/GenBank/DDBJ databases">
        <title>Whole genome shotgun sequence of Brevibacillus parabrevis NBRC 12334.</title>
        <authorList>
            <person name="Hosoyama A."/>
            <person name="Uohara A."/>
            <person name="Ohji S."/>
            <person name="Ichikawa N."/>
        </authorList>
    </citation>
    <scope>NUCLEOTIDE SEQUENCE [LARGE SCALE GENOMIC DNA]</scope>
    <source>
        <strain evidence="9 10">NBRC 12334</strain>
    </source>
</reference>
<dbReference type="GO" id="GO:0022857">
    <property type="term" value="F:transmembrane transporter activity"/>
    <property type="evidence" value="ECO:0007669"/>
    <property type="project" value="InterPro"/>
</dbReference>
<feature type="transmembrane region" description="Helical" evidence="7">
    <location>
        <begin position="143"/>
        <end position="165"/>
    </location>
</feature>
<gene>
    <name evidence="9" type="primary">yhjO</name>
    <name evidence="9" type="ORF">BPA01_39970</name>
</gene>
<protein>
    <submittedName>
        <fullName evidence="9">Putative MFS-type transporter YhjO</fullName>
    </submittedName>
</protein>
<evidence type="ECO:0000256" key="7">
    <source>
        <dbReference type="SAM" id="Phobius"/>
    </source>
</evidence>
<dbReference type="AlphaFoldDB" id="A0A4Y3PM68"/>
<dbReference type="Pfam" id="PF07690">
    <property type="entry name" value="MFS_1"/>
    <property type="match status" value="2"/>
</dbReference>
<dbReference type="InterPro" id="IPR011701">
    <property type="entry name" value="MFS"/>
</dbReference>
<feature type="transmembrane region" description="Helical" evidence="7">
    <location>
        <begin position="171"/>
        <end position="190"/>
    </location>
</feature>
<keyword evidence="4 7" id="KW-0812">Transmembrane</keyword>
<feature type="transmembrane region" description="Helical" evidence="7">
    <location>
        <begin position="287"/>
        <end position="306"/>
    </location>
</feature>
<dbReference type="PANTHER" id="PTHR43414:SF1">
    <property type="entry name" value="PEPTIDE PERMEASE"/>
    <property type="match status" value="1"/>
</dbReference>
<comment type="caution">
    <text evidence="9">The sequence shown here is derived from an EMBL/GenBank/DDBJ whole genome shotgun (WGS) entry which is preliminary data.</text>
</comment>
<dbReference type="EMBL" id="BJMH01000022">
    <property type="protein sequence ID" value="GEB34417.1"/>
    <property type="molecule type" value="Genomic_DNA"/>
</dbReference>
<dbReference type="GeneID" id="87612286"/>
<keyword evidence="10" id="KW-1185">Reference proteome</keyword>
<feature type="transmembrane region" description="Helical" evidence="7">
    <location>
        <begin position="85"/>
        <end position="103"/>
    </location>
</feature>
<evidence type="ECO:0000313" key="9">
    <source>
        <dbReference type="EMBL" id="GEB34417.1"/>
    </source>
</evidence>
<comment type="subcellular location">
    <subcellularLocation>
        <location evidence="1">Cell membrane</location>
        <topology evidence="1">Multi-pass membrane protein</topology>
    </subcellularLocation>
</comment>
<organism evidence="9 10">
    <name type="scientific">Brevibacillus parabrevis</name>
    <dbReference type="NCBI Taxonomy" id="54914"/>
    <lineage>
        <taxon>Bacteria</taxon>
        <taxon>Bacillati</taxon>
        <taxon>Bacillota</taxon>
        <taxon>Bacilli</taxon>
        <taxon>Bacillales</taxon>
        <taxon>Paenibacillaceae</taxon>
        <taxon>Brevibacillus</taxon>
    </lineage>
</organism>
<name>A0A4Y3PM68_BREPA</name>
<evidence type="ECO:0000256" key="5">
    <source>
        <dbReference type="ARBA" id="ARBA00022989"/>
    </source>
</evidence>
<keyword evidence="2" id="KW-0813">Transport</keyword>
<dbReference type="RefSeq" id="WP_122964817.1">
    <property type="nucleotide sequence ID" value="NZ_BJMH01000022.1"/>
</dbReference>
<feature type="transmembrane region" description="Helical" evidence="7">
    <location>
        <begin position="370"/>
        <end position="391"/>
    </location>
</feature>
<keyword evidence="3" id="KW-1003">Cell membrane</keyword>
<evidence type="ECO:0000256" key="4">
    <source>
        <dbReference type="ARBA" id="ARBA00022692"/>
    </source>
</evidence>
<keyword evidence="5 7" id="KW-1133">Transmembrane helix</keyword>
<dbReference type="STRING" id="54914.AV540_20820"/>
<evidence type="ECO:0000256" key="2">
    <source>
        <dbReference type="ARBA" id="ARBA00022448"/>
    </source>
</evidence>
<dbReference type="GO" id="GO:0005886">
    <property type="term" value="C:plasma membrane"/>
    <property type="evidence" value="ECO:0007669"/>
    <property type="project" value="UniProtKB-SubCell"/>
</dbReference>
<evidence type="ECO:0000313" key="10">
    <source>
        <dbReference type="Proteomes" id="UP000316882"/>
    </source>
</evidence>
<evidence type="ECO:0000259" key="8">
    <source>
        <dbReference type="PROSITE" id="PS50850"/>
    </source>
</evidence>
<evidence type="ECO:0000256" key="1">
    <source>
        <dbReference type="ARBA" id="ARBA00004651"/>
    </source>
</evidence>
<sequence length="409" mass="44792">MHLLPASFRKFIAEYPALLWVRLFGETLTSLSSTMIAPFLVLYLSENISGSVTLTMLVIGLQPFSEILLTLFAGGLTDRIRRKTMLLVALLIQGFAMLGMAFADSIAAFAVLYVLNGAGRSLFIPASRAHLADTIPPGQMASAFALLNTSSSIGAAIGPLLGVILYKYDPAMAFLFTAISLFVYAAAVLWKIPQTPLPEWAEAAHEKAPRFSRGAWKAYRPALAIMTLSLPISLFYAQTETNLQLHMKNTLPDYLQALALLIAVKGILLILFEFLLVKWTQHMPARWLITASYGCFFLVALGYAYIDSLPLLLAMQVLLVIGESVGLTQLLAFVTRIAPSSMRGRYFAITGTHWDISRMCGPYLGSLVLLHYGGTLLFTIVAGILVIGAFAMHRYLTVKEKTFPLAQEG</sequence>
<dbReference type="Gene3D" id="1.20.1250.20">
    <property type="entry name" value="MFS general substrate transporter like domains"/>
    <property type="match status" value="1"/>
</dbReference>
<feature type="transmembrane region" description="Helical" evidence="7">
    <location>
        <begin position="50"/>
        <end position="73"/>
    </location>
</feature>
<dbReference type="CDD" id="cd17329">
    <property type="entry name" value="MFS_MdtH_MDR_like"/>
    <property type="match status" value="1"/>
</dbReference>
<dbReference type="PROSITE" id="PS50850">
    <property type="entry name" value="MFS"/>
    <property type="match status" value="1"/>
</dbReference>
<dbReference type="SUPFAM" id="SSF103473">
    <property type="entry name" value="MFS general substrate transporter"/>
    <property type="match status" value="1"/>
</dbReference>
<feature type="domain" description="Major facilitator superfamily (MFS) profile" evidence="8">
    <location>
        <begin position="18"/>
        <end position="400"/>
    </location>
</feature>
<dbReference type="PANTHER" id="PTHR43414">
    <property type="entry name" value="MULTIDRUG RESISTANCE PROTEIN MDTG"/>
    <property type="match status" value="1"/>
</dbReference>
<dbReference type="Proteomes" id="UP000316882">
    <property type="component" value="Unassembled WGS sequence"/>
</dbReference>
<feature type="transmembrane region" description="Helical" evidence="7">
    <location>
        <begin position="257"/>
        <end position="275"/>
    </location>
</feature>
<evidence type="ECO:0000256" key="3">
    <source>
        <dbReference type="ARBA" id="ARBA00022475"/>
    </source>
</evidence>
<dbReference type="InterPro" id="IPR020846">
    <property type="entry name" value="MFS_dom"/>
</dbReference>